<evidence type="ECO:0000313" key="3">
    <source>
        <dbReference type="Proteomes" id="UP000887159"/>
    </source>
</evidence>
<dbReference type="PANTHER" id="PTHR19303:SF26">
    <property type="entry name" value="TIGGER TRANSPOSABLE ELEMENT-DERIVED PROTEIN 1"/>
    <property type="match status" value="1"/>
</dbReference>
<gene>
    <name evidence="2" type="primary">TIGD1</name>
    <name evidence="2" type="ORF">TNCV_850561</name>
</gene>
<dbReference type="InterPro" id="IPR004875">
    <property type="entry name" value="DDE_SF_endonuclease_dom"/>
</dbReference>
<dbReference type="Proteomes" id="UP000887159">
    <property type="component" value="Unassembled WGS sequence"/>
</dbReference>
<organism evidence="2 3">
    <name type="scientific">Trichonephila clavipes</name>
    <name type="common">Golden silk orbweaver</name>
    <name type="synonym">Nephila clavipes</name>
    <dbReference type="NCBI Taxonomy" id="2585209"/>
    <lineage>
        <taxon>Eukaryota</taxon>
        <taxon>Metazoa</taxon>
        <taxon>Ecdysozoa</taxon>
        <taxon>Arthropoda</taxon>
        <taxon>Chelicerata</taxon>
        <taxon>Arachnida</taxon>
        <taxon>Araneae</taxon>
        <taxon>Araneomorphae</taxon>
        <taxon>Entelegynae</taxon>
        <taxon>Araneoidea</taxon>
        <taxon>Nephilidae</taxon>
        <taxon>Trichonephila</taxon>
    </lineage>
</organism>
<proteinExistence type="predicted"/>
<dbReference type="GO" id="GO:0005634">
    <property type="term" value="C:nucleus"/>
    <property type="evidence" value="ECO:0007669"/>
    <property type="project" value="TreeGrafter"/>
</dbReference>
<sequence length="570" mass="63692">MEKKKHQRQSISLETKIAILDRLGKGGGSTAIGKHLNLGESTGRERECATADEGAAKIFPEKLAKIIEDGDYSADQVFNADETGLYWKRLLNRTYIAKDEKTASGHKESKDRVTLLLCSNTSGDRMLKPLLINKSLRPRTLKGKDLKQLPVHWMANPKTWMTTAFFTEWFNNCFVPEVEAYMKEKSLDFKVLLIVDNAASHPNVQLATYKFILNKLEKESLIVKDVWKQFSIFDCLIHVASASAQIRPRTLNAFWKKIWPACVTDNTTTQTSTLSDEIINLAHEIGGDGFNTFSHDNIDELLVDDALSDNDIDLTLDPTVDGGCGSPVVKVSNHDRHVMSSIPVPLKTRRVGQRCTLNLSRAETSSRWCGVVVRRGGASSDGVVGLGDNDEEEKSTPLTGKLIQEGLQLCSKLENHFLINDPNSERASKLQRELQNCMSGYRELYKKIKESSSQSLITDFIVRKGRATQNENEVCENPWPLPQISIAERVSSDDEEQWAVTRPLIKARWAACGRQAEYRYSKMSLSPIIGAVHSLSSSTAMNSSNNTIGQSNLAGVFRILFIPRKEIFSP</sequence>
<comment type="caution">
    <text evidence="2">The sequence shown here is derived from an EMBL/GenBank/DDBJ whole genome shotgun (WGS) entry which is preliminary data.</text>
</comment>
<dbReference type="AlphaFoldDB" id="A0A8X6VB40"/>
<keyword evidence="3" id="KW-1185">Reference proteome</keyword>
<dbReference type="GO" id="GO:0003677">
    <property type="term" value="F:DNA binding"/>
    <property type="evidence" value="ECO:0007669"/>
    <property type="project" value="TreeGrafter"/>
</dbReference>
<accession>A0A8X6VB40</accession>
<dbReference type="EMBL" id="BMAU01021227">
    <property type="protein sequence ID" value="GFY01448.1"/>
    <property type="molecule type" value="Genomic_DNA"/>
</dbReference>
<protein>
    <submittedName>
        <fullName evidence="2">Tigger transposable element-derived protein 1</fullName>
    </submittedName>
</protein>
<evidence type="ECO:0000259" key="1">
    <source>
        <dbReference type="Pfam" id="PF03184"/>
    </source>
</evidence>
<name>A0A8X6VB40_TRICX</name>
<reference evidence="2" key="1">
    <citation type="submission" date="2020-08" db="EMBL/GenBank/DDBJ databases">
        <title>Multicomponent nature underlies the extraordinary mechanical properties of spider dragline silk.</title>
        <authorList>
            <person name="Kono N."/>
            <person name="Nakamura H."/>
            <person name="Mori M."/>
            <person name="Yoshida Y."/>
            <person name="Ohtoshi R."/>
            <person name="Malay A.D."/>
            <person name="Moran D.A.P."/>
            <person name="Tomita M."/>
            <person name="Numata K."/>
            <person name="Arakawa K."/>
        </authorList>
    </citation>
    <scope>NUCLEOTIDE SEQUENCE</scope>
</reference>
<dbReference type="Pfam" id="PF03184">
    <property type="entry name" value="DDE_1"/>
    <property type="match status" value="1"/>
</dbReference>
<feature type="domain" description="DDE-1" evidence="1">
    <location>
        <begin position="110"/>
        <end position="206"/>
    </location>
</feature>
<dbReference type="InterPro" id="IPR050863">
    <property type="entry name" value="CenT-Element_Derived"/>
</dbReference>
<dbReference type="PANTHER" id="PTHR19303">
    <property type="entry name" value="TRANSPOSON"/>
    <property type="match status" value="1"/>
</dbReference>
<evidence type="ECO:0000313" key="2">
    <source>
        <dbReference type="EMBL" id="GFY01448.1"/>
    </source>
</evidence>